<organism evidence="2 3">
    <name type="scientific">Aspergillus granulosus</name>
    <dbReference type="NCBI Taxonomy" id="176169"/>
    <lineage>
        <taxon>Eukaryota</taxon>
        <taxon>Fungi</taxon>
        <taxon>Dikarya</taxon>
        <taxon>Ascomycota</taxon>
        <taxon>Pezizomycotina</taxon>
        <taxon>Eurotiomycetes</taxon>
        <taxon>Eurotiomycetidae</taxon>
        <taxon>Eurotiales</taxon>
        <taxon>Aspergillaceae</taxon>
        <taxon>Aspergillus</taxon>
        <taxon>Aspergillus subgen. Nidulantes</taxon>
    </lineage>
</organism>
<sequence>MPIASGITLYIDNTPNRAKKFAVQALASVGFAGIRSDYATEKFLNETKTLFGVLDYCLMESSYIAGDKFTIADIASFPWVFQGADALDLDRVEWPHVKSWVEQIVQHPAVQKAL</sequence>
<feature type="domain" description="GST C-terminal" evidence="1">
    <location>
        <begin position="1"/>
        <end position="114"/>
    </location>
</feature>
<name>A0ABR4H6T7_9EURO</name>
<comment type="caution">
    <text evidence="2">The sequence shown here is derived from an EMBL/GenBank/DDBJ whole genome shotgun (WGS) entry which is preliminary data.</text>
</comment>
<evidence type="ECO:0000259" key="1">
    <source>
        <dbReference type="PROSITE" id="PS50405"/>
    </source>
</evidence>
<dbReference type="PANTHER" id="PTHR44051">
    <property type="entry name" value="GLUTATHIONE S-TRANSFERASE-RELATED"/>
    <property type="match status" value="1"/>
</dbReference>
<accession>A0ABR4H6T7</accession>
<dbReference type="Gene3D" id="1.20.1050.10">
    <property type="match status" value="1"/>
</dbReference>
<dbReference type="InterPro" id="IPR036282">
    <property type="entry name" value="Glutathione-S-Trfase_C_sf"/>
</dbReference>
<dbReference type="PANTHER" id="PTHR44051:SF8">
    <property type="entry name" value="GLUTATHIONE S-TRANSFERASE GSTA"/>
    <property type="match status" value="1"/>
</dbReference>
<dbReference type="PROSITE" id="PS50405">
    <property type="entry name" value="GST_CTER"/>
    <property type="match status" value="1"/>
</dbReference>
<dbReference type="EMBL" id="JBFXLT010000070">
    <property type="protein sequence ID" value="KAL2810522.1"/>
    <property type="molecule type" value="Genomic_DNA"/>
</dbReference>
<dbReference type="SUPFAM" id="SSF47616">
    <property type="entry name" value="GST C-terminal domain-like"/>
    <property type="match status" value="1"/>
</dbReference>
<evidence type="ECO:0000313" key="3">
    <source>
        <dbReference type="Proteomes" id="UP001610334"/>
    </source>
</evidence>
<dbReference type="InterPro" id="IPR004046">
    <property type="entry name" value="GST_C"/>
</dbReference>
<protein>
    <submittedName>
        <fullName evidence="2">Glutathione S-transferase</fullName>
    </submittedName>
</protein>
<gene>
    <name evidence="2" type="ORF">BJX63DRAFT_434169</name>
</gene>
<dbReference type="Pfam" id="PF00043">
    <property type="entry name" value="GST_C"/>
    <property type="match status" value="1"/>
</dbReference>
<evidence type="ECO:0000313" key="2">
    <source>
        <dbReference type="EMBL" id="KAL2810522.1"/>
    </source>
</evidence>
<reference evidence="2 3" key="1">
    <citation type="submission" date="2024-07" db="EMBL/GenBank/DDBJ databases">
        <title>Section-level genome sequencing and comparative genomics of Aspergillus sections Usti and Cavernicolus.</title>
        <authorList>
            <consortium name="Lawrence Berkeley National Laboratory"/>
            <person name="Nybo J.L."/>
            <person name="Vesth T.C."/>
            <person name="Theobald S."/>
            <person name="Frisvad J.C."/>
            <person name="Larsen T.O."/>
            <person name="Kjaerboelling I."/>
            <person name="Rothschild-Mancinelli K."/>
            <person name="Lyhne E.K."/>
            <person name="Kogle M.E."/>
            <person name="Barry K."/>
            <person name="Clum A."/>
            <person name="Na H."/>
            <person name="Ledsgaard L."/>
            <person name="Lin J."/>
            <person name="Lipzen A."/>
            <person name="Kuo A."/>
            <person name="Riley R."/>
            <person name="Mondo S."/>
            <person name="Labutti K."/>
            <person name="Haridas S."/>
            <person name="Pangalinan J."/>
            <person name="Salamov A.A."/>
            <person name="Simmons B.A."/>
            <person name="Magnuson J.K."/>
            <person name="Chen J."/>
            <person name="Drula E."/>
            <person name="Henrissat B."/>
            <person name="Wiebenga A."/>
            <person name="Lubbers R.J."/>
            <person name="Gomes A.C."/>
            <person name="Makela M.R."/>
            <person name="Stajich J."/>
            <person name="Grigoriev I.V."/>
            <person name="Mortensen U.H."/>
            <person name="De Vries R.P."/>
            <person name="Baker S.E."/>
            <person name="Andersen M.R."/>
        </authorList>
    </citation>
    <scope>NUCLEOTIDE SEQUENCE [LARGE SCALE GENOMIC DNA]</scope>
    <source>
        <strain evidence="2 3">CBS 588.65</strain>
    </source>
</reference>
<proteinExistence type="predicted"/>
<dbReference type="InterPro" id="IPR010987">
    <property type="entry name" value="Glutathione-S-Trfase_C-like"/>
</dbReference>
<dbReference type="Proteomes" id="UP001610334">
    <property type="component" value="Unassembled WGS sequence"/>
</dbReference>
<keyword evidence="3" id="KW-1185">Reference proteome</keyword>